<dbReference type="AlphaFoldDB" id="A0AAN7D7H7"/>
<feature type="compositionally biased region" description="Low complexity" evidence="1">
    <location>
        <begin position="409"/>
        <end position="420"/>
    </location>
</feature>
<keyword evidence="2" id="KW-0418">Kinase</keyword>
<evidence type="ECO:0000313" key="3">
    <source>
        <dbReference type="Proteomes" id="UP001304243"/>
    </source>
</evidence>
<reference evidence="2 3" key="1">
    <citation type="submission" date="2022-11" db="EMBL/GenBank/DDBJ databases">
        <title>Mucor velutinosus strain NIH1002 WGS.</title>
        <authorList>
            <person name="Subramanian P."/>
            <person name="Mullikin J.C."/>
            <person name="Segre J.A."/>
            <person name="Zelazny A.M."/>
        </authorList>
    </citation>
    <scope>NUCLEOTIDE SEQUENCE [LARGE SCALE GENOMIC DNA]</scope>
    <source>
        <strain evidence="2 3">NIH1002</strain>
    </source>
</reference>
<dbReference type="RefSeq" id="XP_064679052.1">
    <property type="nucleotide sequence ID" value="XM_064822452.1"/>
</dbReference>
<dbReference type="GeneID" id="89946786"/>
<keyword evidence="2" id="KW-0808">Transferase</keyword>
<feature type="region of interest" description="Disordered" evidence="1">
    <location>
        <begin position="403"/>
        <end position="431"/>
    </location>
</feature>
<comment type="caution">
    <text evidence="2">The sequence shown here is derived from an EMBL/GenBank/DDBJ whole genome shotgun (WGS) entry which is preliminary data.</text>
</comment>
<evidence type="ECO:0000256" key="1">
    <source>
        <dbReference type="SAM" id="MobiDB-lite"/>
    </source>
</evidence>
<dbReference type="EC" id="2.7.11.1" evidence="2"/>
<feature type="region of interest" description="Disordered" evidence="1">
    <location>
        <begin position="127"/>
        <end position="239"/>
    </location>
</feature>
<protein>
    <submittedName>
        <fullName evidence="2">Serine/threonine protein kinase</fullName>
        <ecNumber evidence="2">2.7.11.1</ecNumber>
    </submittedName>
</protein>
<name>A0AAN7D7H7_9FUNG</name>
<organism evidence="2 3">
    <name type="scientific">Mucor velutinosus</name>
    <dbReference type="NCBI Taxonomy" id="708070"/>
    <lineage>
        <taxon>Eukaryota</taxon>
        <taxon>Fungi</taxon>
        <taxon>Fungi incertae sedis</taxon>
        <taxon>Mucoromycota</taxon>
        <taxon>Mucoromycotina</taxon>
        <taxon>Mucoromycetes</taxon>
        <taxon>Mucorales</taxon>
        <taxon>Mucorineae</taxon>
        <taxon>Mucoraceae</taxon>
        <taxon>Mucor</taxon>
    </lineage>
</organism>
<dbReference type="Proteomes" id="UP001304243">
    <property type="component" value="Unassembled WGS sequence"/>
</dbReference>
<feature type="compositionally biased region" description="Polar residues" evidence="1">
    <location>
        <begin position="197"/>
        <end position="224"/>
    </location>
</feature>
<feature type="compositionally biased region" description="Basic residues" evidence="1">
    <location>
        <begin position="161"/>
        <end position="176"/>
    </location>
</feature>
<feature type="compositionally biased region" description="Low complexity" evidence="1">
    <location>
        <begin position="26"/>
        <end position="60"/>
    </location>
</feature>
<feature type="compositionally biased region" description="Polar residues" evidence="1">
    <location>
        <begin position="138"/>
        <end position="149"/>
    </location>
</feature>
<dbReference type="GO" id="GO:0004674">
    <property type="term" value="F:protein serine/threonine kinase activity"/>
    <property type="evidence" value="ECO:0007669"/>
    <property type="project" value="UniProtKB-KW"/>
</dbReference>
<feature type="compositionally biased region" description="Basic and acidic residues" evidence="1">
    <location>
        <begin position="317"/>
        <end position="332"/>
    </location>
</feature>
<proteinExistence type="predicted"/>
<keyword evidence="3" id="KW-1185">Reference proteome</keyword>
<accession>A0AAN7D7H7</accession>
<feature type="region of interest" description="Disordered" evidence="1">
    <location>
        <begin position="23"/>
        <end position="60"/>
    </location>
</feature>
<keyword evidence="2" id="KW-0723">Serine/threonine-protein kinase</keyword>
<dbReference type="EMBL" id="JASEJX010000021">
    <property type="protein sequence ID" value="KAK4512386.1"/>
    <property type="molecule type" value="Genomic_DNA"/>
</dbReference>
<evidence type="ECO:0000313" key="2">
    <source>
        <dbReference type="EMBL" id="KAK4512386.1"/>
    </source>
</evidence>
<sequence>MSYSSSSNKSLQFNDYRFGEQVDMASTSSQSVSPRSSPQYMYNHSSRSHSSLNSPSSPLQSIIPQQQQEQYVQPLTRDMLEKKDRLDLLLQNRPMPGVRVIQRRRSICNGNIYRQLYNEDNSPMTLATPFTKMDSGDSDASVNSSNSQYEARYNHPYSGQHARHRRNEKHHHRHPTSHVSPSLDRTNRNDSNRNRSYGSITNKKQSTNSRSVNTSHAPSNNSRPFSYHAHPPDVSGPPRRFSGLVRLSAAHIALSRTRKNKKRQRYQSTMSIILHKLKNMASRVVNSRISEPADTKMSVEEMTSLSRYLYVLKHGYNKDSKSTSDNEEDTHTTTDGTTTPATSNQPPITGLFEEEELGDTSNNRDQGSNEHDEETSPLLSPSEPKRKRNLSSLGNIFPFAPLDRMPSLSRSGSESSQINSESDRLLLPPSPQQFRTSLLGRHQKKRHYLDKVSTWIQHVCRPILHIQQYQQDQQEHNTQIRFEGWSLFLFSPTSLTRLYLWKVVGARRVYRKRRTIRRADLR</sequence>
<feature type="compositionally biased region" description="Low complexity" evidence="1">
    <location>
        <begin position="333"/>
        <end position="343"/>
    </location>
</feature>
<gene>
    <name evidence="2" type="primary">HRR25_1</name>
    <name evidence="2" type="ORF">ATC70_003084</name>
</gene>
<feature type="region of interest" description="Disordered" evidence="1">
    <location>
        <begin position="317"/>
        <end position="390"/>
    </location>
</feature>